<feature type="transmembrane region" description="Helical" evidence="10">
    <location>
        <begin position="158"/>
        <end position="179"/>
    </location>
</feature>
<keyword evidence="8" id="KW-0902">Two-component regulatory system</keyword>
<organism evidence="12 13">
    <name type="scientific">Streptomyces triticagri</name>
    <dbReference type="NCBI Taxonomy" id="2293568"/>
    <lineage>
        <taxon>Bacteria</taxon>
        <taxon>Bacillati</taxon>
        <taxon>Actinomycetota</taxon>
        <taxon>Actinomycetes</taxon>
        <taxon>Kitasatosporales</taxon>
        <taxon>Streptomycetaceae</taxon>
        <taxon>Streptomyces</taxon>
    </lineage>
</organism>
<evidence type="ECO:0000313" key="13">
    <source>
        <dbReference type="Proteomes" id="UP000263094"/>
    </source>
</evidence>
<evidence type="ECO:0000256" key="7">
    <source>
        <dbReference type="ARBA" id="ARBA00022840"/>
    </source>
</evidence>
<dbReference type="PANTHER" id="PTHR24421:SF10">
    <property type="entry name" value="NITRATE_NITRITE SENSOR PROTEIN NARQ"/>
    <property type="match status" value="1"/>
</dbReference>
<evidence type="ECO:0000256" key="10">
    <source>
        <dbReference type="SAM" id="Phobius"/>
    </source>
</evidence>
<keyword evidence="5" id="KW-0547">Nucleotide-binding</keyword>
<keyword evidence="13" id="KW-1185">Reference proteome</keyword>
<keyword evidence="10" id="KW-0812">Transmembrane</keyword>
<evidence type="ECO:0000256" key="2">
    <source>
        <dbReference type="ARBA" id="ARBA00012438"/>
    </source>
</evidence>
<protein>
    <recommendedName>
        <fullName evidence="2">histidine kinase</fullName>
        <ecNumber evidence="2">2.7.13.3</ecNumber>
    </recommendedName>
</protein>
<accession>A0A372M9Y4</accession>
<sequence>MSADIPVEEPARRLSGTTGARSPDVWDRSFRIWDGYYAVVWLATVVFVLGTGDPSPAVRFATAGLLTLLVPLYVLFGRRLLIADGADVRRSQRYMTATIMLFLPAGTLMGETRLMAFALVPQCFMALRRVPALVAVTVVNIAPVIGWALVWTVSGREFFYNTVFALVTLVFSVAMGHWITSIIEQSQERALLIEELEASRGEVARLSAAHGALAERERLTREIHDTLAQGFTSVLMLSQALDAEIEHDPVAARRHLGMLGDTARQNLDEARALVADGGPADLHGASLPDAVRRLAGRQDPPAEVAVRGTAAPLPPGLEVVALRACQEALANVRKHAGPEPTVTVGLTYTAEALDLTVRDDGPGFDPSVPHEGYGLAGLTARAVEVGGTAEVHSAPGEGAKVTVRLPFPAPVAQAPADTRSDS</sequence>
<dbReference type="OrthoDB" id="227596at2"/>
<evidence type="ECO:0000256" key="4">
    <source>
        <dbReference type="ARBA" id="ARBA00022679"/>
    </source>
</evidence>
<dbReference type="GO" id="GO:0016020">
    <property type="term" value="C:membrane"/>
    <property type="evidence" value="ECO:0007669"/>
    <property type="project" value="InterPro"/>
</dbReference>
<dbReference type="EC" id="2.7.13.3" evidence="2"/>
<dbReference type="InterPro" id="IPR003594">
    <property type="entry name" value="HATPase_dom"/>
</dbReference>
<evidence type="ECO:0000256" key="5">
    <source>
        <dbReference type="ARBA" id="ARBA00022741"/>
    </source>
</evidence>
<dbReference type="PROSITE" id="PS50109">
    <property type="entry name" value="HIS_KIN"/>
    <property type="match status" value="1"/>
</dbReference>
<dbReference type="Gene3D" id="3.30.565.10">
    <property type="entry name" value="Histidine kinase-like ATPase, C-terminal domain"/>
    <property type="match status" value="1"/>
</dbReference>
<dbReference type="EMBL" id="QUAK01000031">
    <property type="protein sequence ID" value="RFU87410.1"/>
    <property type="molecule type" value="Genomic_DNA"/>
</dbReference>
<evidence type="ECO:0000256" key="8">
    <source>
        <dbReference type="ARBA" id="ARBA00023012"/>
    </source>
</evidence>
<keyword evidence="3" id="KW-0597">Phosphoprotein</keyword>
<keyword evidence="4" id="KW-0808">Transferase</keyword>
<dbReference type="PANTHER" id="PTHR24421">
    <property type="entry name" value="NITRATE/NITRITE SENSOR PROTEIN NARX-RELATED"/>
    <property type="match status" value="1"/>
</dbReference>
<dbReference type="GO" id="GO:0000155">
    <property type="term" value="F:phosphorelay sensor kinase activity"/>
    <property type="evidence" value="ECO:0007669"/>
    <property type="project" value="InterPro"/>
</dbReference>
<evidence type="ECO:0000313" key="12">
    <source>
        <dbReference type="EMBL" id="RFU87410.1"/>
    </source>
</evidence>
<dbReference type="GO" id="GO:0046983">
    <property type="term" value="F:protein dimerization activity"/>
    <property type="evidence" value="ECO:0007669"/>
    <property type="project" value="InterPro"/>
</dbReference>
<feature type="transmembrane region" description="Helical" evidence="10">
    <location>
        <begin position="58"/>
        <end position="76"/>
    </location>
</feature>
<comment type="catalytic activity">
    <reaction evidence="1">
        <text>ATP + protein L-histidine = ADP + protein N-phospho-L-histidine.</text>
        <dbReference type="EC" id="2.7.13.3"/>
    </reaction>
</comment>
<dbReference type="CDD" id="cd16917">
    <property type="entry name" value="HATPase_UhpB-NarQ-NarX-like"/>
    <property type="match status" value="1"/>
</dbReference>
<feature type="transmembrane region" description="Helical" evidence="10">
    <location>
        <begin position="132"/>
        <end position="151"/>
    </location>
</feature>
<evidence type="ECO:0000256" key="6">
    <source>
        <dbReference type="ARBA" id="ARBA00022777"/>
    </source>
</evidence>
<dbReference type="Pfam" id="PF07730">
    <property type="entry name" value="HisKA_3"/>
    <property type="match status" value="1"/>
</dbReference>
<keyword evidence="10" id="KW-0472">Membrane</keyword>
<dbReference type="RefSeq" id="WP_128555022.1">
    <property type="nucleotide sequence ID" value="NZ_QUAK01000031.1"/>
</dbReference>
<evidence type="ECO:0000256" key="3">
    <source>
        <dbReference type="ARBA" id="ARBA00022553"/>
    </source>
</evidence>
<evidence type="ECO:0000256" key="9">
    <source>
        <dbReference type="SAM" id="MobiDB-lite"/>
    </source>
</evidence>
<dbReference type="GO" id="GO:0005524">
    <property type="term" value="F:ATP binding"/>
    <property type="evidence" value="ECO:0007669"/>
    <property type="project" value="UniProtKB-KW"/>
</dbReference>
<gene>
    <name evidence="12" type="ORF">DY218_06885</name>
</gene>
<evidence type="ECO:0000259" key="11">
    <source>
        <dbReference type="PROSITE" id="PS50109"/>
    </source>
</evidence>
<dbReference type="Gene3D" id="1.20.5.1930">
    <property type="match status" value="1"/>
</dbReference>
<feature type="domain" description="Histidine kinase" evidence="11">
    <location>
        <begin position="327"/>
        <end position="409"/>
    </location>
</feature>
<proteinExistence type="predicted"/>
<dbReference type="AlphaFoldDB" id="A0A372M9Y4"/>
<feature type="region of interest" description="Disordered" evidence="9">
    <location>
        <begin position="1"/>
        <end position="20"/>
    </location>
</feature>
<dbReference type="InterPro" id="IPR005467">
    <property type="entry name" value="His_kinase_dom"/>
</dbReference>
<dbReference type="InterPro" id="IPR017205">
    <property type="entry name" value="Sig_transdc_His_kinase_ChrS"/>
</dbReference>
<keyword evidence="10" id="KW-1133">Transmembrane helix</keyword>
<keyword evidence="7" id="KW-0067">ATP-binding</keyword>
<dbReference type="InterPro" id="IPR036890">
    <property type="entry name" value="HATPase_C_sf"/>
</dbReference>
<dbReference type="Proteomes" id="UP000263094">
    <property type="component" value="Unassembled WGS sequence"/>
</dbReference>
<name>A0A372M9Y4_9ACTN</name>
<dbReference type="InterPro" id="IPR050482">
    <property type="entry name" value="Sensor_HK_TwoCompSys"/>
</dbReference>
<dbReference type="SMART" id="SM00387">
    <property type="entry name" value="HATPase_c"/>
    <property type="match status" value="1"/>
</dbReference>
<comment type="caution">
    <text evidence="12">The sequence shown here is derived from an EMBL/GenBank/DDBJ whole genome shotgun (WGS) entry which is preliminary data.</text>
</comment>
<keyword evidence="6 12" id="KW-0418">Kinase</keyword>
<feature type="transmembrane region" description="Helical" evidence="10">
    <location>
        <begin position="35"/>
        <end position="52"/>
    </location>
</feature>
<dbReference type="Pfam" id="PF02518">
    <property type="entry name" value="HATPase_c"/>
    <property type="match status" value="1"/>
</dbReference>
<dbReference type="InterPro" id="IPR011712">
    <property type="entry name" value="Sig_transdc_His_kin_sub3_dim/P"/>
</dbReference>
<dbReference type="PIRSF" id="PIRSF037434">
    <property type="entry name" value="STHK_ChrS"/>
    <property type="match status" value="1"/>
</dbReference>
<reference evidence="12 13" key="1">
    <citation type="submission" date="2018-08" db="EMBL/GenBank/DDBJ databases">
        <title>Isolation, diversity and antifungal activity of Actinobacteria from wheat.</title>
        <authorList>
            <person name="Han C."/>
        </authorList>
    </citation>
    <scope>NUCLEOTIDE SEQUENCE [LARGE SCALE GENOMIC DNA]</scope>
    <source>
        <strain evidence="12 13">NEAU-YY421</strain>
    </source>
</reference>
<dbReference type="SUPFAM" id="SSF55874">
    <property type="entry name" value="ATPase domain of HSP90 chaperone/DNA topoisomerase II/histidine kinase"/>
    <property type="match status" value="1"/>
</dbReference>
<evidence type="ECO:0000256" key="1">
    <source>
        <dbReference type="ARBA" id="ARBA00000085"/>
    </source>
</evidence>
<feature type="transmembrane region" description="Helical" evidence="10">
    <location>
        <begin position="97"/>
        <end position="120"/>
    </location>
</feature>